<reference evidence="2" key="1">
    <citation type="journal article" date="2020" name="Nature">
        <title>Giant virus diversity and host interactions through global metagenomics.</title>
        <authorList>
            <person name="Schulz F."/>
            <person name="Roux S."/>
            <person name="Paez-Espino D."/>
            <person name="Jungbluth S."/>
            <person name="Walsh D.A."/>
            <person name="Denef V.J."/>
            <person name="McMahon K.D."/>
            <person name="Konstantinidis K.T."/>
            <person name="Eloe-Fadrosh E.A."/>
            <person name="Kyrpides N.C."/>
            <person name="Woyke T."/>
        </authorList>
    </citation>
    <scope>NUCLEOTIDE SEQUENCE</scope>
    <source>
        <strain evidence="2">GVMAG-S-1024976-23</strain>
    </source>
</reference>
<protein>
    <submittedName>
        <fullName evidence="2">Uncharacterized protein</fullName>
    </submittedName>
</protein>
<evidence type="ECO:0000256" key="1">
    <source>
        <dbReference type="SAM" id="Phobius"/>
    </source>
</evidence>
<dbReference type="AlphaFoldDB" id="A0A6C0AFY6"/>
<name>A0A6C0AFY6_9ZZZZ</name>
<proteinExistence type="predicted"/>
<feature type="transmembrane region" description="Helical" evidence="1">
    <location>
        <begin position="20"/>
        <end position="41"/>
    </location>
</feature>
<organism evidence="2">
    <name type="scientific">viral metagenome</name>
    <dbReference type="NCBI Taxonomy" id="1070528"/>
    <lineage>
        <taxon>unclassified sequences</taxon>
        <taxon>metagenomes</taxon>
        <taxon>organismal metagenomes</taxon>
    </lineage>
</organism>
<keyword evidence="1" id="KW-0812">Transmembrane</keyword>
<keyword evidence="1" id="KW-0472">Membrane</keyword>
<dbReference type="EMBL" id="MN740601">
    <property type="protein sequence ID" value="QHS78596.1"/>
    <property type="molecule type" value="Genomic_DNA"/>
</dbReference>
<sequence>MNNTTIDALIVNNLSNNIEVIPVFFKILFSSSIAINIVLVYRYELLIYIHSLISIFKGNFVDY</sequence>
<evidence type="ECO:0000313" key="2">
    <source>
        <dbReference type="EMBL" id="QHS78596.1"/>
    </source>
</evidence>
<keyword evidence="1" id="KW-1133">Transmembrane helix</keyword>
<accession>A0A6C0AFY6</accession>